<keyword evidence="8" id="KW-0256">Endoplasmic reticulum</keyword>
<evidence type="ECO:0000256" key="13">
    <source>
        <dbReference type="SAM" id="Phobius"/>
    </source>
</evidence>
<feature type="transmembrane region" description="Helical" evidence="13">
    <location>
        <begin position="515"/>
        <end position="534"/>
    </location>
</feature>
<dbReference type="GO" id="GO:0000742">
    <property type="term" value="P:karyogamy involved in conjugation with cellular fusion"/>
    <property type="evidence" value="ECO:0007669"/>
    <property type="project" value="InterPro"/>
</dbReference>
<comment type="similarity">
    <text evidence="4">Belongs to the KAR5 family.</text>
</comment>
<evidence type="ECO:0000256" key="10">
    <source>
        <dbReference type="ARBA" id="ARBA00023136"/>
    </source>
</evidence>
<evidence type="ECO:0000256" key="8">
    <source>
        <dbReference type="ARBA" id="ARBA00022824"/>
    </source>
</evidence>
<dbReference type="RefSeq" id="XP_017994434.1">
    <property type="nucleotide sequence ID" value="XM_018144186.1"/>
</dbReference>
<dbReference type="InterPro" id="IPR007292">
    <property type="entry name" value="Nuclear_fusion_Kar5"/>
</dbReference>
<dbReference type="Proteomes" id="UP000038010">
    <property type="component" value="Unassembled WGS sequence"/>
</dbReference>
<keyword evidence="12" id="KW-0539">Nucleus</keyword>
<keyword evidence="6 13" id="KW-0812">Transmembrane</keyword>
<proteinExistence type="inferred from homology"/>
<dbReference type="PANTHER" id="PTHR28012">
    <property type="entry name" value="NUCLEAR FUSION PROTEIN KAR5"/>
    <property type="match status" value="1"/>
</dbReference>
<dbReference type="PANTHER" id="PTHR28012:SF1">
    <property type="entry name" value="NUCLEAR FUSION PROTEIN KAR5"/>
    <property type="match status" value="1"/>
</dbReference>
<comment type="function">
    <text evidence="1">Required for nuclear membrane fusion during karyogamy.</text>
</comment>
<sequence>MFPMLVSTPIGMVKAVGGYALLFSLLITTLAHGVDPSADLRTTVQWDASTSELDLTGAILQRNMNANVILQRAAVLLKDRLSDSGLLQDAAMDLLRICKSATDTEDPKQARDLEGKAKKIYGVRAAMIDMDSASVSVPRSCAVLLNPGQRAWFHASKASLTDAANLPSTRELDSCLKELFKVDNMWTSFTSHRQDANTLCEVPGTENASRMIVELLNDVNSIIPEWVQTFRFEQEAHAAQLEMRMSFLRQIHDMEQQRKDDIEQERHDVRKKMIEFERIWTAQIDKLATNANAKMSDLGGQVEQMRGDLEHYAGHFLVARNGHENLLAAYQATFFELLQQQKHGMTDIDLAIQSLLASSEQASNGIALQSDAASQLLKNAMRDVAARHAELAGGQLEFGTTQQVQLRRQRESLAFTEQLETKIADSIGEINMLLKRAEPVLKVVNAVVTRRVGTTFMLVSGCAAVSILLMSMGYIRYAVTIICLSVLGWAIRAVASEVFAKDLHVQWRVVPKGTHNPWLGLVFLLTFASTFVAVRHYRSRRCQRNGHRVVQENKMRLSRTTHESLRRKTEALPTSRRAQTVEPDMIGFY</sequence>
<comment type="subcellular location">
    <subcellularLocation>
        <location evidence="3">Endoplasmic reticulum membrane</location>
    </subcellularLocation>
    <subcellularLocation>
        <location evidence="2">Nucleus membrane</location>
    </subcellularLocation>
</comment>
<comment type="caution">
    <text evidence="14">The sequence shown here is derived from an EMBL/GenBank/DDBJ whole genome shotgun (WGS) entry which is preliminary data.</text>
</comment>
<evidence type="ECO:0000313" key="15">
    <source>
        <dbReference type="Proteomes" id="UP000038010"/>
    </source>
</evidence>
<evidence type="ECO:0000256" key="2">
    <source>
        <dbReference type="ARBA" id="ARBA00004126"/>
    </source>
</evidence>
<keyword evidence="7" id="KW-0732">Signal</keyword>
<keyword evidence="9 13" id="KW-1133">Transmembrane helix</keyword>
<evidence type="ECO:0000256" key="1">
    <source>
        <dbReference type="ARBA" id="ARBA00003389"/>
    </source>
</evidence>
<dbReference type="GeneID" id="28736066"/>
<gene>
    <name evidence="14" type="ORF">AB675_4074</name>
</gene>
<evidence type="ECO:0000256" key="11">
    <source>
        <dbReference type="ARBA" id="ARBA00023180"/>
    </source>
</evidence>
<evidence type="ECO:0000256" key="5">
    <source>
        <dbReference type="ARBA" id="ARBA00022459"/>
    </source>
</evidence>
<evidence type="ECO:0000256" key="7">
    <source>
        <dbReference type="ARBA" id="ARBA00022729"/>
    </source>
</evidence>
<evidence type="ECO:0000256" key="9">
    <source>
        <dbReference type="ARBA" id="ARBA00022989"/>
    </source>
</evidence>
<reference evidence="14 15" key="1">
    <citation type="submission" date="2015-06" db="EMBL/GenBank/DDBJ databases">
        <title>Draft genome of the ant-associated black yeast Phialophora attae CBS 131958.</title>
        <authorList>
            <person name="Moreno L.F."/>
            <person name="Stielow B.J."/>
            <person name="de Hoog S."/>
            <person name="Vicente V.A."/>
            <person name="Weiss V.A."/>
            <person name="de Vries M."/>
            <person name="Cruz L.M."/>
            <person name="Souza E.M."/>
        </authorList>
    </citation>
    <scope>NUCLEOTIDE SEQUENCE [LARGE SCALE GENOMIC DNA]</scope>
    <source>
        <strain evidence="14 15">CBS 131958</strain>
    </source>
</reference>
<dbReference type="GO" id="GO:0005789">
    <property type="term" value="C:endoplasmic reticulum membrane"/>
    <property type="evidence" value="ECO:0007669"/>
    <property type="project" value="UniProtKB-SubCell"/>
</dbReference>
<evidence type="ECO:0000256" key="4">
    <source>
        <dbReference type="ARBA" id="ARBA00010473"/>
    </source>
</evidence>
<protein>
    <recommendedName>
        <fullName evidence="16">Nuclear fusion protein KAR5</fullName>
    </recommendedName>
</protein>
<keyword evidence="10 13" id="KW-0472">Membrane</keyword>
<dbReference type="VEuPathDB" id="FungiDB:AB675_4074"/>
<accession>A0A0N0NHA8</accession>
<dbReference type="AlphaFoldDB" id="A0A0N0NHA8"/>
<keyword evidence="15" id="KW-1185">Reference proteome</keyword>
<dbReference type="EMBL" id="LFJN01000059">
    <property type="protein sequence ID" value="KPI34471.1"/>
    <property type="molecule type" value="Genomic_DNA"/>
</dbReference>
<organism evidence="14 15">
    <name type="scientific">Cyphellophora attinorum</name>
    <dbReference type="NCBI Taxonomy" id="1664694"/>
    <lineage>
        <taxon>Eukaryota</taxon>
        <taxon>Fungi</taxon>
        <taxon>Dikarya</taxon>
        <taxon>Ascomycota</taxon>
        <taxon>Pezizomycotina</taxon>
        <taxon>Eurotiomycetes</taxon>
        <taxon>Chaetothyriomycetidae</taxon>
        <taxon>Chaetothyriales</taxon>
        <taxon>Cyphellophoraceae</taxon>
        <taxon>Cyphellophora</taxon>
    </lineage>
</organism>
<feature type="transmembrane region" description="Helical" evidence="13">
    <location>
        <begin position="452"/>
        <end position="470"/>
    </location>
</feature>
<evidence type="ECO:0000256" key="3">
    <source>
        <dbReference type="ARBA" id="ARBA00004586"/>
    </source>
</evidence>
<dbReference type="OrthoDB" id="5311848at2759"/>
<keyword evidence="11" id="KW-0325">Glycoprotein</keyword>
<dbReference type="GO" id="GO:0048288">
    <property type="term" value="P:nuclear membrane fusion involved in karyogamy"/>
    <property type="evidence" value="ECO:0007669"/>
    <property type="project" value="InterPro"/>
</dbReference>
<dbReference type="GO" id="GO:0031965">
    <property type="term" value="C:nuclear membrane"/>
    <property type="evidence" value="ECO:0007669"/>
    <property type="project" value="UniProtKB-SubCell"/>
</dbReference>
<name>A0A0N0NHA8_9EURO</name>
<evidence type="ECO:0000256" key="6">
    <source>
        <dbReference type="ARBA" id="ARBA00022692"/>
    </source>
</evidence>
<keyword evidence="5" id="KW-0415">Karyogamy</keyword>
<evidence type="ECO:0000256" key="12">
    <source>
        <dbReference type="ARBA" id="ARBA00023242"/>
    </source>
</evidence>
<evidence type="ECO:0008006" key="16">
    <source>
        <dbReference type="Google" id="ProtNLM"/>
    </source>
</evidence>
<feature type="transmembrane region" description="Helical" evidence="13">
    <location>
        <begin position="477"/>
        <end position="495"/>
    </location>
</feature>
<evidence type="ECO:0000313" key="14">
    <source>
        <dbReference type="EMBL" id="KPI34471.1"/>
    </source>
</evidence>